<dbReference type="Pfam" id="PF02566">
    <property type="entry name" value="OsmC"/>
    <property type="match status" value="1"/>
</dbReference>
<dbReference type="Gene3D" id="3.30.300.20">
    <property type="match status" value="1"/>
</dbReference>
<dbReference type="InterPro" id="IPR015946">
    <property type="entry name" value="KH_dom-like_a/b"/>
</dbReference>
<dbReference type="Gene3D" id="2.20.25.10">
    <property type="match status" value="1"/>
</dbReference>
<keyword evidence="2" id="KW-1185">Reference proteome</keyword>
<dbReference type="STRING" id="1400863.BN873_270031"/>
<organism evidence="1 2">
    <name type="scientific">Candidatus Competibacter denitrificans Run_A_D11</name>
    <dbReference type="NCBI Taxonomy" id="1400863"/>
    <lineage>
        <taxon>Bacteria</taxon>
        <taxon>Pseudomonadati</taxon>
        <taxon>Pseudomonadota</taxon>
        <taxon>Gammaproteobacteria</taxon>
        <taxon>Candidatus Competibacteraceae</taxon>
        <taxon>Candidatus Competibacter</taxon>
    </lineage>
</organism>
<sequence length="142" mass="15860">MRLMMKTRITWLEEMAYVARSPSGHALVLDGPPELGGQNLGPRPMEMLLMGMGGCTAIDVVNILRKARQDLQGCELELEADRAESDPKVFTQIRVHFIFTGKNLSTKHIERAIELSAEKYCSASIMLGKTAQISHTFEIRDV</sequence>
<dbReference type="EMBL" id="CBTJ020000033">
    <property type="protein sequence ID" value="CDI02235.1"/>
    <property type="molecule type" value="Genomic_DNA"/>
</dbReference>
<dbReference type="AlphaFoldDB" id="W6M914"/>
<evidence type="ECO:0008006" key="3">
    <source>
        <dbReference type="Google" id="ProtNLM"/>
    </source>
</evidence>
<dbReference type="Proteomes" id="UP000035760">
    <property type="component" value="Unassembled WGS sequence"/>
</dbReference>
<proteinExistence type="predicted"/>
<reference evidence="1" key="2">
    <citation type="submission" date="2014-03" db="EMBL/GenBank/DDBJ databases">
        <title>Candidatus Competibacter-lineage genomes retrieved from metagenomes reveal functional metabolic diversity.</title>
        <authorList>
            <person name="McIlroy S.J."/>
            <person name="Albertsen M."/>
            <person name="Andresen E.K."/>
            <person name="Saunders A.M."/>
            <person name="Kristiansen R."/>
            <person name="Stokholm-Bjerregaard M."/>
            <person name="Nielsen K.L."/>
            <person name="Nielsen P.H."/>
        </authorList>
    </citation>
    <scope>NUCLEOTIDE SEQUENCE</scope>
    <source>
        <strain evidence="1">Run_A_D11</strain>
    </source>
</reference>
<dbReference type="SUPFAM" id="SSF82784">
    <property type="entry name" value="OsmC-like"/>
    <property type="match status" value="1"/>
</dbReference>
<gene>
    <name evidence="1" type="primary">yhfA</name>
    <name evidence="1" type="ORF">BN873_270031</name>
</gene>
<dbReference type="NCBIfam" id="NF008009">
    <property type="entry name" value="PRK10738.1"/>
    <property type="match status" value="1"/>
</dbReference>
<dbReference type="PANTHER" id="PTHR34352:SF1">
    <property type="entry name" value="PROTEIN YHFA"/>
    <property type="match status" value="1"/>
</dbReference>
<protein>
    <recommendedName>
        <fullName evidence="3">Protein yhfA</fullName>
    </recommendedName>
</protein>
<dbReference type="InterPro" id="IPR003718">
    <property type="entry name" value="OsmC/Ohr_fam"/>
</dbReference>
<reference evidence="1" key="1">
    <citation type="submission" date="2013-07" db="EMBL/GenBank/DDBJ databases">
        <authorList>
            <person name="McIlroy S."/>
        </authorList>
    </citation>
    <scope>NUCLEOTIDE SEQUENCE [LARGE SCALE GENOMIC DNA]</scope>
    <source>
        <strain evidence="1">Run_A_D11</strain>
    </source>
</reference>
<dbReference type="InterPro" id="IPR036102">
    <property type="entry name" value="OsmC/Ohrsf"/>
</dbReference>
<evidence type="ECO:0000313" key="2">
    <source>
        <dbReference type="Proteomes" id="UP000035760"/>
    </source>
</evidence>
<name>W6M914_9GAMM</name>
<evidence type="ECO:0000313" key="1">
    <source>
        <dbReference type="EMBL" id="CDI02235.1"/>
    </source>
</evidence>
<accession>W6M914</accession>
<comment type="caution">
    <text evidence="1">The sequence shown here is derived from an EMBL/GenBank/DDBJ whole genome shotgun (WGS) entry which is preliminary data.</text>
</comment>
<dbReference type="PANTHER" id="PTHR34352">
    <property type="entry name" value="PROTEIN YHFA"/>
    <property type="match status" value="1"/>
</dbReference>